<feature type="region of interest" description="Disordered" evidence="1">
    <location>
        <begin position="1"/>
        <end position="36"/>
    </location>
</feature>
<evidence type="ECO:0000313" key="3">
    <source>
        <dbReference type="Proteomes" id="UP001392437"/>
    </source>
</evidence>
<gene>
    <name evidence="2" type="ORF">PG999_014376</name>
</gene>
<feature type="compositionally biased region" description="Acidic residues" evidence="1">
    <location>
        <begin position="103"/>
        <end position="123"/>
    </location>
</feature>
<protein>
    <submittedName>
        <fullName evidence="2">Uncharacterized protein</fullName>
    </submittedName>
</protein>
<feature type="compositionally biased region" description="Basic and acidic residues" evidence="1">
    <location>
        <begin position="1"/>
        <end position="16"/>
    </location>
</feature>
<feature type="region of interest" description="Disordered" evidence="1">
    <location>
        <begin position="70"/>
        <end position="127"/>
    </location>
</feature>
<proteinExistence type="predicted"/>
<dbReference type="EMBL" id="JAQQWP010000012">
    <property type="protein sequence ID" value="KAK8092789.1"/>
    <property type="molecule type" value="Genomic_DNA"/>
</dbReference>
<comment type="caution">
    <text evidence="2">The sequence shown here is derived from an EMBL/GenBank/DDBJ whole genome shotgun (WGS) entry which is preliminary data.</text>
</comment>
<sequence>MGAARHERTTSTEKCKAITNSAGDTHHGGVGPSGATGRSFLRATKKYCKKIILLPGLAIRTSRRVFHRNAKTTSTKMRAPPPSLSGSFSAPSYASSNVAVCGSDDESEYDSEYDCDSESESEPEPLTFNLAPSTPSNPFAIDGRIVNRVKYPTVEDCKQVIRVLPNTTIFHSGGMAADGHLARVLEEDRPYLRGYTPLSWKHRSHDFSDFYGRNPAAWSKMSQALAEETAGVAYVLLPPGRGWANIPKEGYFWRDEIQHFSPKLKCLIRICAGDPWYCEQIYPARPPSPPPLRSFLFGEPLFQAKDEKQAARKATTKSSCMFCPPPGCQRKLEATTRPANPLSLSLTAPANYTFSTPIPPPAPSRSWFPSVVG</sequence>
<evidence type="ECO:0000313" key="2">
    <source>
        <dbReference type="EMBL" id="KAK8092789.1"/>
    </source>
</evidence>
<name>A0AAW0Q2S8_9PEZI</name>
<dbReference type="Proteomes" id="UP001392437">
    <property type="component" value="Unassembled WGS sequence"/>
</dbReference>
<reference evidence="2 3" key="1">
    <citation type="submission" date="2023-01" db="EMBL/GenBank/DDBJ databases">
        <title>Analysis of 21 Apiospora genomes using comparative genomics revels a genus with tremendous synthesis potential of carbohydrate active enzymes and secondary metabolites.</title>
        <authorList>
            <person name="Sorensen T."/>
        </authorList>
    </citation>
    <scope>NUCLEOTIDE SEQUENCE [LARGE SCALE GENOMIC DNA]</scope>
    <source>
        <strain evidence="2 3">CBS 117206</strain>
    </source>
</reference>
<evidence type="ECO:0000256" key="1">
    <source>
        <dbReference type="SAM" id="MobiDB-lite"/>
    </source>
</evidence>
<keyword evidence="3" id="KW-1185">Reference proteome</keyword>
<dbReference type="AlphaFoldDB" id="A0AAW0Q2S8"/>
<feature type="compositionally biased region" description="Low complexity" evidence="1">
    <location>
        <begin position="84"/>
        <end position="96"/>
    </location>
</feature>
<organism evidence="2 3">
    <name type="scientific">Apiospora kogelbergensis</name>
    <dbReference type="NCBI Taxonomy" id="1337665"/>
    <lineage>
        <taxon>Eukaryota</taxon>
        <taxon>Fungi</taxon>
        <taxon>Dikarya</taxon>
        <taxon>Ascomycota</taxon>
        <taxon>Pezizomycotina</taxon>
        <taxon>Sordariomycetes</taxon>
        <taxon>Xylariomycetidae</taxon>
        <taxon>Amphisphaeriales</taxon>
        <taxon>Apiosporaceae</taxon>
        <taxon>Apiospora</taxon>
    </lineage>
</organism>
<accession>A0AAW0Q2S8</accession>